<accession>A0A1K2EEG1</accession>
<dbReference type="STRING" id="1893.SAMN02787144_101915"/>
<gene>
    <name evidence="2" type="ORF">SAMN02787144_101915</name>
</gene>
<dbReference type="AlphaFoldDB" id="A0A1K2EEG1"/>
<protein>
    <submittedName>
        <fullName evidence="2">Uncharacterized protein</fullName>
    </submittedName>
</protein>
<organism evidence="2 3">
    <name type="scientific">Streptomyces atratus</name>
    <dbReference type="NCBI Taxonomy" id="1893"/>
    <lineage>
        <taxon>Bacteria</taxon>
        <taxon>Bacillati</taxon>
        <taxon>Actinomycetota</taxon>
        <taxon>Actinomycetes</taxon>
        <taxon>Kitasatosporales</taxon>
        <taxon>Streptomycetaceae</taxon>
        <taxon>Streptomyces</taxon>
    </lineage>
</organism>
<evidence type="ECO:0000313" key="3">
    <source>
        <dbReference type="Proteomes" id="UP000181909"/>
    </source>
</evidence>
<feature type="compositionally biased region" description="Gly residues" evidence="1">
    <location>
        <begin position="33"/>
        <end position="42"/>
    </location>
</feature>
<feature type="region of interest" description="Disordered" evidence="1">
    <location>
        <begin position="1"/>
        <end position="42"/>
    </location>
</feature>
<dbReference type="EMBL" id="FPJO01000019">
    <property type="protein sequence ID" value="SFY33993.1"/>
    <property type="molecule type" value="Genomic_DNA"/>
</dbReference>
<dbReference type="Proteomes" id="UP000181909">
    <property type="component" value="Unassembled WGS sequence"/>
</dbReference>
<reference evidence="2 3" key="1">
    <citation type="submission" date="2016-11" db="EMBL/GenBank/DDBJ databases">
        <authorList>
            <person name="Jaros S."/>
            <person name="Januszkiewicz K."/>
            <person name="Wedrychowicz H."/>
        </authorList>
    </citation>
    <scope>NUCLEOTIDE SEQUENCE [LARGE SCALE GENOMIC DNA]</scope>
    <source>
        <strain evidence="2 3">OK807</strain>
    </source>
</reference>
<evidence type="ECO:0000313" key="2">
    <source>
        <dbReference type="EMBL" id="SFY33993.1"/>
    </source>
</evidence>
<name>A0A1K2EEG1_STRAR</name>
<proteinExistence type="predicted"/>
<evidence type="ECO:0000256" key="1">
    <source>
        <dbReference type="SAM" id="MobiDB-lite"/>
    </source>
</evidence>
<sequence>MTFKEALTRQATVSGGDNGGHGSDDTDIEDGDGNGGSGSPGH</sequence>
<dbReference type="RefSeq" id="WP_256260239.1">
    <property type="nucleotide sequence ID" value="NZ_CP109381.1"/>
</dbReference>